<evidence type="ECO:0000313" key="2">
    <source>
        <dbReference type="Proteomes" id="UP000284706"/>
    </source>
</evidence>
<dbReference type="Proteomes" id="UP000284706">
    <property type="component" value="Unassembled WGS sequence"/>
</dbReference>
<gene>
    <name evidence="1" type="ORF">CVT26_006893</name>
</gene>
<protein>
    <submittedName>
        <fullName evidence="1">Uncharacterized protein</fullName>
    </submittedName>
</protein>
<organism evidence="1 2">
    <name type="scientific">Gymnopilus dilepis</name>
    <dbReference type="NCBI Taxonomy" id="231916"/>
    <lineage>
        <taxon>Eukaryota</taxon>
        <taxon>Fungi</taxon>
        <taxon>Dikarya</taxon>
        <taxon>Basidiomycota</taxon>
        <taxon>Agaricomycotina</taxon>
        <taxon>Agaricomycetes</taxon>
        <taxon>Agaricomycetidae</taxon>
        <taxon>Agaricales</taxon>
        <taxon>Agaricineae</taxon>
        <taxon>Hymenogastraceae</taxon>
        <taxon>Gymnopilus</taxon>
    </lineage>
</organism>
<dbReference type="AlphaFoldDB" id="A0A409W0X7"/>
<evidence type="ECO:0000313" key="1">
    <source>
        <dbReference type="EMBL" id="PPQ72174.1"/>
    </source>
</evidence>
<dbReference type="InParanoid" id="A0A409W0X7"/>
<reference evidence="1 2" key="1">
    <citation type="journal article" date="2018" name="Evol. Lett.">
        <title>Horizontal gene cluster transfer increased hallucinogenic mushroom diversity.</title>
        <authorList>
            <person name="Reynolds H.T."/>
            <person name="Vijayakumar V."/>
            <person name="Gluck-Thaler E."/>
            <person name="Korotkin H.B."/>
            <person name="Matheny P.B."/>
            <person name="Slot J.C."/>
        </authorList>
    </citation>
    <scope>NUCLEOTIDE SEQUENCE [LARGE SCALE GENOMIC DNA]</scope>
    <source>
        <strain evidence="1 2">SRW20</strain>
    </source>
</reference>
<dbReference type="EMBL" id="NHYE01005470">
    <property type="protein sequence ID" value="PPQ72174.1"/>
    <property type="molecule type" value="Genomic_DNA"/>
</dbReference>
<name>A0A409W0X7_9AGAR</name>
<sequence>MPLTSNRPRSQPKLPVEILCQIVDVTSSLEDASLSSSISLTCHAFRIHCYKHRFATVCIDKQDDEEQKRRLAQFVDILNPTVSLLSEHDPSSSQTEVQMIGVAPFVRTFCLCSAEFAFVLRTDLMVPIINNVFRPDRGQETTVDSSTTPLVSRRPERRLVIGPESRTKSPLVIALWDQLSEGFKRAFRDVLRSPDSLLTSLKLCYMHEVPPDLFQDVRAEGSGTSKLKHLDLFEFSFDHRWHLTGPSPYDFVDPEIPPSVAASKTVERPLLLESLRYVENLPATGLLRWMGYNVPRHSNISDFKPLLEACLSKLTVLSVRLYHDRVTETVFPIIYAAKELKSLELCCRSGTVSESMIHVTGNASDHPPQLSTISILFAFGQQVWTRYGPEGIRSLFSEIVSWMQLRGNLSITPAHLEEVHISICVLVYDSTTVECGGSDSYTEPEINIDGMRKYLNGALSDMRDGLDFRLVIDVEAGNYFDVLFETTLPRYEKY</sequence>
<keyword evidence="2" id="KW-1185">Reference proteome</keyword>
<proteinExistence type="predicted"/>
<accession>A0A409W0X7</accession>
<comment type="caution">
    <text evidence="1">The sequence shown here is derived from an EMBL/GenBank/DDBJ whole genome shotgun (WGS) entry which is preliminary data.</text>
</comment>